<feature type="binding site" evidence="18">
    <location>
        <position position="129"/>
    </location>
    <ligand>
        <name>K(+)</name>
        <dbReference type="ChEBI" id="CHEBI:29103"/>
    </ligand>
</feature>
<dbReference type="HAMAP" id="MF_01965">
    <property type="entry name" value="NADHX_dehydratase"/>
    <property type="match status" value="1"/>
</dbReference>
<accession>A0A7D5ECF6</accession>
<dbReference type="InterPro" id="IPR004443">
    <property type="entry name" value="YjeF_N_dom"/>
</dbReference>
<comment type="catalytic activity">
    <reaction evidence="1 18 19">
        <text>(6R)-NADHX = (6S)-NADHX</text>
        <dbReference type="Rhea" id="RHEA:32215"/>
        <dbReference type="ChEBI" id="CHEBI:64074"/>
        <dbReference type="ChEBI" id="CHEBI:64075"/>
        <dbReference type="EC" id="5.1.99.6"/>
    </reaction>
</comment>
<dbReference type="Gene3D" id="3.40.1190.20">
    <property type="match status" value="1"/>
</dbReference>
<keyword evidence="11 18" id="KW-0413">Isomerase</keyword>
<dbReference type="Gene3D" id="3.40.50.10260">
    <property type="entry name" value="YjeF N-terminal domain"/>
    <property type="match status" value="1"/>
</dbReference>
<evidence type="ECO:0000256" key="13">
    <source>
        <dbReference type="ARBA" id="ARBA00023268"/>
    </source>
</evidence>
<feature type="domain" description="YjeF C-terminal" evidence="20">
    <location>
        <begin position="220"/>
        <end position="491"/>
    </location>
</feature>
<keyword evidence="5 18" id="KW-0479">Metal-binding</keyword>
<dbReference type="EMBL" id="CP058215">
    <property type="protein sequence ID" value="QLC48876.1"/>
    <property type="molecule type" value="Genomic_DNA"/>
</dbReference>
<comment type="catalytic activity">
    <reaction evidence="2 18 19">
        <text>(6R)-NADPHX = (6S)-NADPHX</text>
        <dbReference type="Rhea" id="RHEA:32227"/>
        <dbReference type="ChEBI" id="CHEBI:64076"/>
        <dbReference type="ChEBI" id="CHEBI:64077"/>
        <dbReference type="EC" id="5.1.99.6"/>
    </reaction>
</comment>
<evidence type="ECO:0000256" key="18">
    <source>
        <dbReference type="HAMAP-Rule" id="MF_01966"/>
    </source>
</evidence>
<feature type="binding site" evidence="17">
    <location>
        <position position="368"/>
    </location>
    <ligand>
        <name>(6S)-NADPHX</name>
        <dbReference type="ChEBI" id="CHEBI:64076"/>
    </ligand>
</feature>
<evidence type="ECO:0000256" key="9">
    <source>
        <dbReference type="ARBA" id="ARBA00022958"/>
    </source>
</evidence>
<dbReference type="GO" id="GO:0005524">
    <property type="term" value="F:ATP binding"/>
    <property type="evidence" value="ECO:0007669"/>
    <property type="project" value="UniProtKB-UniRule"/>
</dbReference>
<protein>
    <recommendedName>
        <fullName evidence="19">Bifunctional NAD(P)H-hydrate repair enzyme</fullName>
    </recommendedName>
    <alternativeName>
        <fullName evidence="19">Nicotinamide nucleotide repair protein</fullName>
    </alternativeName>
    <domain>
        <recommendedName>
            <fullName evidence="19">ADP-dependent (S)-NAD(P)H-hydrate dehydratase</fullName>
            <ecNumber evidence="19">4.2.1.136</ecNumber>
        </recommendedName>
        <alternativeName>
            <fullName evidence="19">ADP-dependent NAD(P)HX dehydratase</fullName>
        </alternativeName>
    </domain>
    <domain>
        <recommendedName>
            <fullName evidence="19">NAD(P)H-hydrate epimerase</fullName>
            <ecNumber evidence="19">5.1.99.6</ecNumber>
        </recommendedName>
    </domain>
</protein>
<dbReference type="EC" id="5.1.99.6" evidence="19"/>
<comment type="similarity">
    <text evidence="4 19">In the C-terminal section; belongs to the NnrD/CARKD family.</text>
</comment>
<feature type="binding site" evidence="18">
    <location>
        <begin position="55"/>
        <end position="59"/>
    </location>
    <ligand>
        <name>(6S)-NADPHX</name>
        <dbReference type="ChEBI" id="CHEBI:64076"/>
    </ligand>
</feature>
<evidence type="ECO:0000256" key="15">
    <source>
        <dbReference type="ARBA" id="ARBA00048238"/>
    </source>
</evidence>
<dbReference type="NCBIfam" id="TIGR00196">
    <property type="entry name" value="yjeF_cterm"/>
    <property type="match status" value="1"/>
</dbReference>
<evidence type="ECO:0000256" key="11">
    <source>
        <dbReference type="ARBA" id="ARBA00023235"/>
    </source>
</evidence>
<evidence type="ECO:0000313" key="23">
    <source>
        <dbReference type="Proteomes" id="UP000509594"/>
    </source>
</evidence>
<feature type="binding site" evidence="18">
    <location>
        <position position="56"/>
    </location>
    <ligand>
        <name>K(+)</name>
        <dbReference type="ChEBI" id="CHEBI:29103"/>
    </ligand>
</feature>
<dbReference type="GO" id="GO:0046872">
    <property type="term" value="F:metal ion binding"/>
    <property type="evidence" value="ECO:0007669"/>
    <property type="project" value="UniProtKB-UniRule"/>
</dbReference>
<feature type="binding site" evidence="18">
    <location>
        <position position="165"/>
    </location>
    <ligand>
        <name>K(+)</name>
        <dbReference type="ChEBI" id="CHEBI:29103"/>
    </ligand>
</feature>
<evidence type="ECO:0000256" key="10">
    <source>
        <dbReference type="ARBA" id="ARBA00023027"/>
    </source>
</evidence>
<dbReference type="InterPro" id="IPR036652">
    <property type="entry name" value="YjeF_N_dom_sf"/>
</dbReference>
<keyword evidence="12 17" id="KW-0456">Lyase</keyword>
<keyword evidence="10 17" id="KW-0520">NAD</keyword>
<dbReference type="CDD" id="cd01171">
    <property type="entry name" value="YXKO-related"/>
    <property type="match status" value="1"/>
</dbReference>
<reference evidence="22 23" key="1">
    <citation type="submission" date="2020-06" db="EMBL/GenBank/DDBJ databases">
        <title>Methanolobus halotolerans sp. nov., isolated from a saline lake Tus in Siberia.</title>
        <authorList>
            <person name="Shen Y."/>
            <person name="Chen S.-C."/>
            <person name="Lai M.-C."/>
            <person name="Huang H.-H."/>
            <person name="Chiu H.-H."/>
            <person name="Tang S.-L."/>
            <person name="Rogozin D.Y."/>
            <person name="Degermendzhy A.G."/>
        </authorList>
    </citation>
    <scope>NUCLEOTIDE SEQUENCE [LARGE SCALE GENOMIC DNA]</scope>
    <source>
        <strain evidence="22 23">DSM 21339</strain>
    </source>
</reference>
<comment type="similarity">
    <text evidence="17">Belongs to the NnrD/CARKD family.</text>
</comment>
<dbReference type="InterPro" id="IPR029056">
    <property type="entry name" value="Ribokinase-like"/>
</dbReference>
<evidence type="ECO:0000259" key="20">
    <source>
        <dbReference type="PROSITE" id="PS51383"/>
    </source>
</evidence>
<dbReference type="PIRSF" id="PIRSF017184">
    <property type="entry name" value="Nnr"/>
    <property type="match status" value="1"/>
</dbReference>
<evidence type="ECO:0000313" key="22">
    <source>
        <dbReference type="EMBL" id="QLC48876.1"/>
    </source>
</evidence>
<evidence type="ECO:0000256" key="5">
    <source>
        <dbReference type="ARBA" id="ARBA00022723"/>
    </source>
</evidence>
<dbReference type="InterPro" id="IPR017953">
    <property type="entry name" value="Carbohydrate_kinase_pred_CS"/>
</dbReference>
<evidence type="ECO:0000256" key="4">
    <source>
        <dbReference type="ARBA" id="ARBA00009524"/>
    </source>
</evidence>
<dbReference type="GO" id="GO:0052855">
    <property type="term" value="F:ADP-dependent NAD(P)H-hydrate dehydratase activity"/>
    <property type="evidence" value="ECO:0007669"/>
    <property type="project" value="UniProtKB-UniRule"/>
</dbReference>
<keyword evidence="23" id="KW-1185">Reference proteome</keyword>
<sequence>MDAITFSRMKAIDINCAYLGLSPMQLMENAGAGIAREISSRLDSGTVLFLAGRGNNGGDAFVAARHLAIKKNYNVKVLLLGRPSRIRTEESQSNFSLLRHSGISEIMEITDSSELKSYDGWDEADIIVDAVLGSGIRGSVREPEATAIDLINNSGKFVISVDIPSGLNPDAEVPGKCVSAELTLTFHRMKKEFLSSDLRRFTGEVKVIDIGVCRDAEDFVGKGDLISLRRRSPTSHKGDSGRVLVIGGGPYFGAPVFTAMAALRTGADIVTIAVPESVADTVSSYSPNFIVSRMPGDFLRPYHLSKIRELMESHDVVVIGPGLGREKETLEAVASILAESRKAVVDADGLYRLELPVQGGGEIIITPHAAEYSRLAEDSLPDTTEKRKDAVNAFSGQKGVVTLLKGSTDIVSDGENVRLNSTGNAGMTVGGTGDILAGIVGALFAVNDAMDAACGGCFINGLAGDLAFEQKGWGLLASDIIEKITEVMKGL</sequence>
<evidence type="ECO:0000256" key="8">
    <source>
        <dbReference type="ARBA" id="ARBA00022857"/>
    </source>
</evidence>
<comment type="catalytic activity">
    <reaction evidence="16 17 19">
        <text>(6S)-NADPHX + ADP = AMP + phosphate + NADPH + H(+)</text>
        <dbReference type="Rhea" id="RHEA:32235"/>
        <dbReference type="ChEBI" id="CHEBI:15378"/>
        <dbReference type="ChEBI" id="CHEBI:43474"/>
        <dbReference type="ChEBI" id="CHEBI:57783"/>
        <dbReference type="ChEBI" id="CHEBI:64076"/>
        <dbReference type="ChEBI" id="CHEBI:456215"/>
        <dbReference type="ChEBI" id="CHEBI:456216"/>
        <dbReference type="EC" id="4.2.1.136"/>
    </reaction>
</comment>
<evidence type="ECO:0000256" key="3">
    <source>
        <dbReference type="ARBA" id="ARBA00006001"/>
    </source>
</evidence>
<feature type="domain" description="YjeF N-terminal" evidence="21">
    <location>
        <begin position="9"/>
        <end position="218"/>
    </location>
</feature>
<organism evidence="22 23">
    <name type="scientific">Methanolobus zinderi</name>
    <dbReference type="NCBI Taxonomy" id="536044"/>
    <lineage>
        <taxon>Archaea</taxon>
        <taxon>Methanobacteriati</taxon>
        <taxon>Methanobacteriota</taxon>
        <taxon>Stenosarchaea group</taxon>
        <taxon>Methanomicrobia</taxon>
        <taxon>Methanosarcinales</taxon>
        <taxon>Methanosarcinaceae</taxon>
        <taxon>Methanolobus</taxon>
    </lineage>
</organism>
<dbReference type="GO" id="GO:0052856">
    <property type="term" value="F:NAD(P)HX epimerase activity"/>
    <property type="evidence" value="ECO:0007669"/>
    <property type="project" value="UniProtKB-UniRule"/>
</dbReference>
<keyword evidence="13" id="KW-0511">Multifunctional enzyme</keyword>
<evidence type="ECO:0000256" key="1">
    <source>
        <dbReference type="ARBA" id="ARBA00000013"/>
    </source>
</evidence>
<name>A0A7D5ECF6_9EURY</name>
<dbReference type="GO" id="GO:0046496">
    <property type="term" value="P:nicotinamide nucleotide metabolic process"/>
    <property type="evidence" value="ECO:0007669"/>
    <property type="project" value="UniProtKB-UniRule"/>
</dbReference>
<dbReference type="SUPFAM" id="SSF64153">
    <property type="entry name" value="YjeF N-terminal domain-like"/>
    <property type="match status" value="1"/>
</dbReference>
<feature type="binding site" evidence="17">
    <location>
        <position position="434"/>
    </location>
    <ligand>
        <name>(6S)-NADPHX</name>
        <dbReference type="ChEBI" id="CHEBI:64076"/>
    </ligand>
</feature>
<dbReference type="KEGG" id="mzi:HWN40_00575"/>
<dbReference type="SUPFAM" id="SSF53613">
    <property type="entry name" value="Ribokinase-like"/>
    <property type="match status" value="1"/>
</dbReference>
<dbReference type="EC" id="4.2.1.136" evidence="19"/>
<comment type="subunit">
    <text evidence="17">Homotetramer.</text>
</comment>
<dbReference type="GeneID" id="55820124"/>
<feature type="binding site" evidence="17">
    <location>
        <position position="322"/>
    </location>
    <ligand>
        <name>(6S)-NADPHX</name>
        <dbReference type="ChEBI" id="CHEBI:64076"/>
    </ligand>
</feature>
<dbReference type="HAMAP" id="MF_01966">
    <property type="entry name" value="NADHX_epimerase"/>
    <property type="match status" value="1"/>
</dbReference>
<dbReference type="InterPro" id="IPR030677">
    <property type="entry name" value="Nnr"/>
</dbReference>
<keyword evidence="7 17" id="KW-0067">ATP-binding</keyword>
<dbReference type="Pfam" id="PF01256">
    <property type="entry name" value="Carb_kinase"/>
    <property type="match status" value="1"/>
</dbReference>
<dbReference type="PANTHER" id="PTHR12592:SF0">
    <property type="entry name" value="ATP-DEPENDENT (S)-NAD(P)H-HYDRATE DEHYDRATASE"/>
    <property type="match status" value="1"/>
</dbReference>
<comment type="cofactor">
    <cofactor evidence="18 19">
        <name>K(+)</name>
        <dbReference type="ChEBI" id="CHEBI:29103"/>
    </cofactor>
    <text evidence="18 19">Binds 1 potassium ion per subunit.</text>
</comment>
<keyword evidence="8 17" id="KW-0521">NADP</keyword>
<dbReference type="RefSeq" id="WP_176963939.1">
    <property type="nucleotide sequence ID" value="NZ_CP058215.1"/>
</dbReference>
<dbReference type="OrthoDB" id="15148at2157"/>
<comment type="function">
    <text evidence="17">Catalyzes the dehydration of the S-form of NAD(P)HX at the expense of ADP, which is converted to AMP. Together with NAD(P)HX epimerase, which catalyzes the epimerization of the S- and R-forms, the enzyme allows the repair of both epimers of NAD(P)HX, a damaged form of NAD(P)H that is a result of enzymatic or heat-dependent hydration.</text>
</comment>
<evidence type="ECO:0000256" key="6">
    <source>
        <dbReference type="ARBA" id="ARBA00022741"/>
    </source>
</evidence>
<evidence type="ECO:0000256" key="2">
    <source>
        <dbReference type="ARBA" id="ARBA00000909"/>
    </source>
</evidence>
<feature type="binding site" evidence="18">
    <location>
        <begin position="133"/>
        <end position="139"/>
    </location>
    <ligand>
        <name>(6S)-NADPHX</name>
        <dbReference type="ChEBI" id="CHEBI:64076"/>
    </ligand>
</feature>
<feature type="binding site" evidence="17">
    <location>
        <position position="433"/>
    </location>
    <ligand>
        <name>AMP</name>
        <dbReference type="ChEBI" id="CHEBI:456215"/>
    </ligand>
</feature>
<evidence type="ECO:0000256" key="12">
    <source>
        <dbReference type="ARBA" id="ARBA00023239"/>
    </source>
</evidence>
<dbReference type="PANTHER" id="PTHR12592">
    <property type="entry name" value="ATP-DEPENDENT (S)-NAD(P)H-HYDRATE DEHYDRATASE FAMILY MEMBER"/>
    <property type="match status" value="1"/>
</dbReference>
<comment type="function">
    <text evidence="18">Catalyzes the epimerization of the S- and R-forms of NAD(P)HX, a damaged form of NAD(P)H that is a result of enzymatic or heat-dependent hydration. This is a prerequisite for the S-specific NAD(P)H-hydrate dehydratase to allow the repair of both epimers of NAD(P)HX.</text>
</comment>
<dbReference type="GO" id="GO:0110051">
    <property type="term" value="P:metabolite repair"/>
    <property type="evidence" value="ECO:0007669"/>
    <property type="project" value="TreeGrafter"/>
</dbReference>
<feature type="binding site" evidence="18">
    <location>
        <position position="162"/>
    </location>
    <ligand>
        <name>(6S)-NADPHX</name>
        <dbReference type="ChEBI" id="CHEBI:64076"/>
    </ligand>
</feature>
<evidence type="ECO:0000256" key="16">
    <source>
        <dbReference type="ARBA" id="ARBA00049209"/>
    </source>
</evidence>
<gene>
    <name evidence="17" type="primary">nnrD</name>
    <name evidence="18" type="synonym">nnrE</name>
    <name evidence="22" type="ORF">HWN40_00575</name>
</gene>
<evidence type="ECO:0000256" key="19">
    <source>
        <dbReference type="PIRNR" id="PIRNR017184"/>
    </source>
</evidence>
<dbReference type="AlphaFoldDB" id="A0A7D5ECF6"/>
<feature type="binding site" evidence="17">
    <location>
        <position position="254"/>
    </location>
    <ligand>
        <name>(6S)-NADPHX</name>
        <dbReference type="ChEBI" id="CHEBI:64076"/>
    </ligand>
</feature>
<dbReference type="PROSITE" id="PS01049">
    <property type="entry name" value="YJEF_C_1"/>
    <property type="match status" value="1"/>
</dbReference>
<comment type="caution">
    <text evidence="17">Lacks conserved residue(s) required for the propagation of feature annotation.</text>
</comment>
<comment type="similarity">
    <text evidence="3 19">In the N-terminal section; belongs to the NnrE/AIBP family.</text>
</comment>
<dbReference type="InterPro" id="IPR000631">
    <property type="entry name" value="CARKD"/>
</dbReference>
<comment type="cofactor">
    <cofactor evidence="17">
        <name>Mg(2+)</name>
        <dbReference type="ChEBI" id="CHEBI:18420"/>
    </cofactor>
</comment>
<dbReference type="PROSITE" id="PS51385">
    <property type="entry name" value="YJEF_N"/>
    <property type="match status" value="1"/>
</dbReference>
<comment type="similarity">
    <text evidence="18">Belongs to the NnrE/AIBP family.</text>
</comment>
<dbReference type="Pfam" id="PF03853">
    <property type="entry name" value="YjeF_N"/>
    <property type="match status" value="1"/>
</dbReference>
<evidence type="ECO:0000256" key="14">
    <source>
        <dbReference type="ARBA" id="ARBA00025153"/>
    </source>
</evidence>
<dbReference type="PROSITE" id="PS51383">
    <property type="entry name" value="YJEF_C_3"/>
    <property type="match status" value="1"/>
</dbReference>
<proteinExistence type="inferred from homology"/>
<comment type="function">
    <text evidence="14 19">Bifunctional enzyme that catalyzes the epimerization of the S- and R-forms of NAD(P)HX and the dehydration of the S-form of NAD(P)HX at the expense of ADP, which is converted to AMP. This allows the repair of both epimers of NAD(P)HX, a damaged form of NAD(P)H that is a result of enzymatic or heat-dependent hydration.</text>
</comment>
<dbReference type="NCBIfam" id="TIGR00197">
    <property type="entry name" value="yjeF_nterm"/>
    <property type="match status" value="1"/>
</dbReference>
<evidence type="ECO:0000256" key="7">
    <source>
        <dbReference type="ARBA" id="ARBA00022840"/>
    </source>
</evidence>
<keyword evidence="9 18" id="KW-0630">Potassium</keyword>
<evidence type="ECO:0000259" key="21">
    <source>
        <dbReference type="PROSITE" id="PS51385"/>
    </source>
</evidence>
<dbReference type="Proteomes" id="UP000509594">
    <property type="component" value="Chromosome"/>
</dbReference>
<comment type="catalytic activity">
    <reaction evidence="15 17 19">
        <text>(6S)-NADHX + ADP = AMP + phosphate + NADH + H(+)</text>
        <dbReference type="Rhea" id="RHEA:32223"/>
        <dbReference type="ChEBI" id="CHEBI:15378"/>
        <dbReference type="ChEBI" id="CHEBI:43474"/>
        <dbReference type="ChEBI" id="CHEBI:57945"/>
        <dbReference type="ChEBI" id="CHEBI:64074"/>
        <dbReference type="ChEBI" id="CHEBI:456215"/>
        <dbReference type="ChEBI" id="CHEBI:456216"/>
        <dbReference type="EC" id="4.2.1.136"/>
    </reaction>
</comment>
<evidence type="ECO:0000256" key="17">
    <source>
        <dbReference type="HAMAP-Rule" id="MF_01965"/>
    </source>
</evidence>
<keyword evidence="6 17" id="KW-0547">Nucleotide-binding</keyword>